<proteinExistence type="predicted"/>
<gene>
    <name evidence="1" type="ORF">OIT44_05075</name>
</gene>
<accession>A0ABT3E4V9</accession>
<dbReference type="EMBL" id="JAOZFE010000004">
    <property type="protein sequence ID" value="MCW0953441.1"/>
    <property type="molecule type" value="Genomic_DNA"/>
</dbReference>
<dbReference type="Proteomes" id="UP001526225">
    <property type="component" value="Unassembled WGS sequence"/>
</dbReference>
<keyword evidence="2" id="KW-1185">Reference proteome</keyword>
<organism evidence="1 2">
    <name type="scientific">Weissella ceti</name>
    <dbReference type="NCBI Taxonomy" id="759620"/>
    <lineage>
        <taxon>Bacteria</taxon>
        <taxon>Bacillati</taxon>
        <taxon>Bacillota</taxon>
        <taxon>Bacilli</taxon>
        <taxon>Lactobacillales</taxon>
        <taxon>Lactobacillaceae</taxon>
        <taxon>Weissella</taxon>
    </lineage>
</organism>
<dbReference type="RefSeq" id="WP_213408955.1">
    <property type="nucleotide sequence ID" value="NZ_CP074441.1"/>
</dbReference>
<evidence type="ECO:0000313" key="1">
    <source>
        <dbReference type="EMBL" id="MCW0953441.1"/>
    </source>
</evidence>
<reference evidence="1 2" key="1">
    <citation type="submission" date="2022-10" db="EMBL/GenBank/DDBJ databases">
        <title>Weissella fermenti sp. nov., isolated from fermented cabbage.</title>
        <authorList>
            <person name="Lee J.K."/>
            <person name="Baek J.H."/>
            <person name="Choi D.G."/>
            <person name="Kim J.M."/>
            <person name="Jeon C.O."/>
        </authorList>
    </citation>
    <scope>NUCLEOTIDE SEQUENCE [LARGE SCALE GENOMIC DNA]</scope>
    <source>
        <strain evidence="1 2">KACC 18534</strain>
    </source>
</reference>
<protein>
    <submittedName>
        <fullName evidence="1">Uncharacterized protein</fullName>
    </submittedName>
</protein>
<sequence>MRLVVMNHVKQMQDVKGFLQQMRVMSIDTILVLSTDQTSESGTPELLTNVTLANDGISRLYQDNPLLCLQKELQKTSAKWHLGWATQTLHTTSQRGMGVLTTNRLGVIWQRIISPHIQIQVIDMGPYVVGVITVKDARLVRRSMLQRVHDLLKAQVKPVLLFGPTIFAEDLENWGWLSKSDFPQQTLGQAWEQDVWCDCGGDVTVLQKCVLPEWNSGLLIDFK</sequence>
<comment type="caution">
    <text evidence="1">The sequence shown here is derived from an EMBL/GenBank/DDBJ whole genome shotgun (WGS) entry which is preliminary data.</text>
</comment>
<name>A0ABT3E4V9_9LACO</name>
<evidence type="ECO:0000313" key="2">
    <source>
        <dbReference type="Proteomes" id="UP001526225"/>
    </source>
</evidence>